<dbReference type="eggNOG" id="ENOG5032ZXX">
    <property type="taxonomic scope" value="Bacteria"/>
</dbReference>
<dbReference type="Proteomes" id="UP000006055">
    <property type="component" value="Chromosome"/>
</dbReference>
<evidence type="ECO:0000313" key="2">
    <source>
        <dbReference type="Proteomes" id="UP000006055"/>
    </source>
</evidence>
<proteinExistence type="predicted"/>
<protein>
    <submittedName>
        <fullName evidence="1">Uncharacterized protein</fullName>
    </submittedName>
</protein>
<keyword evidence="2" id="KW-1185">Reference proteome</keyword>
<dbReference type="HOGENOM" id="CLU_073053_0_0_7"/>
<dbReference type="RefSeq" id="WP_014810627.1">
    <property type="nucleotide sequence ID" value="NC_018025.1"/>
</dbReference>
<dbReference type="AlphaFoldDB" id="I4C7E7"/>
<evidence type="ECO:0000313" key="1">
    <source>
        <dbReference type="EMBL" id="AFM25488.1"/>
    </source>
</evidence>
<reference evidence="2" key="1">
    <citation type="submission" date="2012-06" db="EMBL/GenBank/DDBJ databases">
        <title>Complete sequence of chromosome of Desulfomonile tiedjei DSM 6799.</title>
        <authorList>
            <person name="Lucas S."/>
            <person name="Copeland A."/>
            <person name="Lapidus A."/>
            <person name="Glavina del Rio T."/>
            <person name="Dalin E."/>
            <person name="Tice H."/>
            <person name="Bruce D."/>
            <person name="Goodwin L."/>
            <person name="Pitluck S."/>
            <person name="Peters L."/>
            <person name="Ovchinnikova G."/>
            <person name="Zeytun A."/>
            <person name="Lu M."/>
            <person name="Kyrpides N."/>
            <person name="Mavromatis K."/>
            <person name="Ivanova N."/>
            <person name="Brettin T."/>
            <person name="Detter J.C."/>
            <person name="Han C."/>
            <person name="Larimer F."/>
            <person name="Land M."/>
            <person name="Hauser L."/>
            <person name="Markowitz V."/>
            <person name="Cheng J.-F."/>
            <person name="Hugenholtz P."/>
            <person name="Woyke T."/>
            <person name="Wu D."/>
            <person name="Spring S."/>
            <person name="Schroeder M."/>
            <person name="Brambilla E."/>
            <person name="Klenk H.-P."/>
            <person name="Eisen J.A."/>
        </authorList>
    </citation>
    <scope>NUCLEOTIDE SEQUENCE [LARGE SCALE GENOMIC DNA]</scope>
    <source>
        <strain evidence="2">ATCC 49306 / DSM 6799 / DCB-1</strain>
    </source>
</reference>
<gene>
    <name evidence="1" type="ordered locus">Desti_2818</name>
</gene>
<sequence>MTDLAVLVVSCDKYSDVWEPYFRLFHKRWPDCPYPVYLGSNFVDFRFEGVTCIPVGEDRSWTENLHLMLDAVDRSRIILLLEDFFLTKETNTDLVVKMVELAEKLDLGCFRLFPLPPPSKRIPDIPGVGEIRKGDDFRVSTQAGIWSTELLRSLAWPGMTAWQFEEIASLVSDMMPERYLGLYEPAMEYCNGLVQGKWMPEGLQVCREAGIEPDLSVRDCFSAKELANTQPNGVKPFIRSLLPEEIDQKLVRWARLIKGRQYLDQMLAEAGLHWPANP</sequence>
<organism evidence="1 2">
    <name type="scientific">Desulfomonile tiedjei (strain ATCC 49306 / DSM 6799 / DCB-1)</name>
    <dbReference type="NCBI Taxonomy" id="706587"/>
    <lineage>
        <taxon>Bacteria</taxon>
        <taxon>Pseudomonadati</taxon>
        <taxon>Thermodesulfobacteriota</taxon>
        <taxon>Desulfomonilia</taxon>
        <taxon>Desulfomonilales</taxon>
        <taxon>Desulfomonilaceae</taxon>
        <taxon>Desulfomonile</taxon>
    </lineage>
</organism>
<accession>I4C7E7</accession>
<name>I4C7E7_DESTA</name>
<dbReference type="KEGG" id="dti:Desti_2818"/>
<dbReference type="EMBL" id="CP003360">
    <property type="protein sequence ID" value="AFM25488.1"/>
    <property type="molecule type" value="Genomic_DNA"/>
</dbReference>
<dbReference type="STRING" id="706587.Desti_2818"/>
<dbReference type="OrthoDB" id="8807075at2"/>